<comment type="caution">
    <text evidence="2">The sequence shown here is derived from an EMBL/GenBank/DDBJ whole genome shotgun (WGS) entry which is preliminary data.</text>
</comment>
<name>A0A2V4RIV3_9PROT</name>
<proteinExistence type="predicted"/>
<feature type="transmembrane region" description="Helical" evidence="1">
    <location>
        <begin position="106"/>
        <end position="129"/>
    </location>
</feature>
<keyword evidence="1" id="KW-1133">Transmembrane helix</keyword>
<gene>
    <name evidence="2" type="ORF">CFR76_14305</name>
</gene>
<dbReference type="AlphaFoldDB" id="A0A2V4RIV3"/>
<feature type="transmembrane region" description="Helical" evidence="1">
    <location>
        <begin position="182"/>
        <end position="202"/>
    </location>
</feature>
<evidence type="ECO:0000256" key="1">
    <source>
        <dbReference type="SAM" id="Phobius"/>
    </source>
</evidence>
<feature type="transmembrane region" description="Helical" evidence="1">
    <location>
        <begin position="63"/>
        <end position="86"/>
    </location>
</feature>
<keyword evidence="1" id="KW-0812">Transmembrane</keyword>
<sequence length="211" mass="23578">MLHAIDHEISKEIDLSNGIKFYNLKKIFPFGKSSKIYDEIFHLKLLRDDNPFVNKGYAYRRSVGVWLSGLGVLLLVSVLDLILVSMSLAHPGSTNILIWKFSTHSLVIWCSAIIASMFGAWLPFGHLLGERDSMLMEEYTLRAQVVAMFGTSVVLGTFLITIMTCLNESLFDHLVAPGARALFEICICGVVGAGDAFFWNILSKVLRFIKS</sequence>
<protein>
    <submittedName>
        <fullName evidence="2">Uncharacterized protein</fullName>
    </submittedName>
</protein>
<dbReference type="Proteomes" id="UP000247371">
    <property type="component" value="Unassembled WGS sequence"/>
</dbReference>
<keyword evidence="3" id="KW-1185">Reference proteome</keyword>
<accession>A0A2V4RIV3</accession>
<keyword evidence="1" id="KW-0472">Membrane</keyword>
<organism evidence="2 3">
    <name type="scientific">Komagataeibacter swingsii</name>
    <dbReference type="NCBI Taxonomy" id="215220"/>
    <lineage>
        <taxon>Bacteria</taxon>
        <taxon>Pseudomonadati</taxon>
        <taxon>Pseudomonadota</taxon>
        <taxon>Alphaproteobacteria</taxon>
        <taxon>Acetobacterales</taxon>
        <taxon>Acetobacteraceae</taxon>
        <taxon>Komagataeibacter</taxon>
    </lineage>
</organism>
<reference evidence="2 3" key="1">
    <citation type="submission" date="2017-07" db="EMBL/GenBank/DDBJ databases">
        <title>A draft genome sequence of Komagataeibacter swingsii LMG 22125.</title>
        <authorList>
            <person name="Skraban J."/>
            <person name="Cleenwerck I."/>
            <person name="Vandamme P."/>
            <person name="Trcek J."/>
        </authorList>
    </citation>
    <scope>NUCLEOTIDE SEQUENCE [LARGE SCALE GENOMIC DNA]</scope>
    <source>
        <strain evidence="2 3">LMG 22125</strain>
    </source>
</reference>
<evidence type="ECO:0000313" key="2">
    <source>
        <dbReference type="EMBL" id="PYD68605.1"/>
    </source>
</evidence>
<dbReference type="EMBL" id="NKUB01000027">
    <property type="protein sequence ID" value="PYD68605.1"/>
    <property type="molecule type" value="Genomic_DNA"/>
</dbReference>
<feature type="transmembrane region" description="Helical" evidence="1">
    <location>
        <begin position="141"/>
        <end position="162"/>
    </location>
</feature>
<evidence type="ECO:0000313" key="3">
    <source>
        <dbReference type="Proteomes" id="UP000247371"/>
    </source>
</evidence>